<dbReference type="EMBL" id="QKKU01000034">
    <property type="protein sequence ID" value="RBM69998.1"/>
    <property type="molecule type" value="Genomic_DNA"/>
</dbReference>
<evidence type="ECO:0000313" key="2">
    <source>
        <dbReference type="Proteomes" id="UP000252199"/>
    </source>
</evidence>
<proteinExistence type="predicted"/>
<name>A0ABD7FXK9_9VIBR</name>
<comment type="caution">
    <text evidence="1">The sequence shown here is derived from an EMBL/GenBank/DDBJ whole genome shotgun (WGS) entry which is preliminary data.</text>
</comment>
<protein>
    <submittedName>
        <fullName evidence="1">Uncharacterized protein</fullName>
    </submittedName>
</protein>
<sequence length="27" mass="2945">MVTHALADKILFSGTQATGIRYYSPTC</sequence>
<accession>A0ABD7FXK9</accession>
<gene>
    <name evidence="1" type="ORF">DLR72_05560</name>
</gene>
<organism evidence="1 2">
    <name type="scientific">Vibrio paracholerae</name>
    <dbReference type="NCBI Taxonomy" id="650003"/>
    <lineage>
        <taxon>Bacteria</taxon>
        <taxon>Pseudomonadati</taxon>
        <taxon>Pseudomonadota</taxon>
        <taxon>Gammaproteobacteria</taxon>
        <taxon>Vibrionales</taxon>
        <taxon>Vibrionaceae</taxon>
        <taxon>Vibrio</taxon>
    </lineage>
</organism>
<dbReference type="Proteomes" id="UP000252199">
    <property type="component" value="Unassembled WGS sequence"/>
</dbReference>
<reference evidence="1 2" key="1">
    <citation type="submission" date="2018-06" db="EMBL/GenBank/DDBJ databases">
        <title>Draft genome sequences of nine Vibrio sp. clinical isolates from across the United States representing the closest known relative of Vibrio cholerae.</title>
        <authorList>
            <person name="Islam M.T."/>
            <person name="Liang K."/>
            <person name="Im M.S."/>
            <person name="Winkjer J."/>
            <person name="Busby S."/>
            <person name="Batra D."/>
            <person name="Rowe L."/>
            <person name="Tarr C.L."/>
            <person name="Boucher Y."/>
        </authorList>
    </citation>
    <scope>NUCLEOTIDE SEQUENCE [LARGE SCALE GENOMIC DNA]</scope>
    <source>
        <strain evidence="1 2">2017V-1110</strain>
    </source>
</reference>
<evidence type="ECO:0000313" key="1">
    <source>
        <dbReference type="EMBL" id="RBM69998.1"/>
    </source>
</evidence>
<dbReference type="AlphaFoldDB" id="A0ABD7FXK9"/>